<dbReference type="SMART" id="SM00213">
    <property type="entry name" value="UBQ"/>
    <property type="match status" value="1"/>
</dbReference>
<dbReference type="Pfam" id="PF00443">
    <property type="entry name" value="UCH"/>
    <property type="match status" value="1"/>
</dbReference>
<dbReference type="PROSITE" id="PS00972">
    <property type="entry name" value="USP_1"/>
    <property type="match status" value="1"/>
</dbReference>
<dbReference type="EC" id="3.4.19.12" evidence="6"/>
<evidence type="ECO:0000259" key="8">
    <source>
        <dbReference type="PROSITE" id="PS50235"/>
    </source>
</evidence>
<feature type="domain" description="USP" evidence="8">
    <location>
        <begin position="104"/>
        <end position="473"/>
    </location>
</feature>
<keyword evidence="2 6" id="KW-0645">Protease</keyword>
<dbReference type="InterPro" id="IPR028889">
    <property type="entry name" value="USP"/>
</dbReference>
<evidence type="ECO:0000256" key="5">
    <source>
        <dbReference type="ARBA" id="ARBA00022807"/>
    </source>
</evidence>
<keyword evidence="3 6" id="KW-0833">Ubl conjugation pathway</keyword>
<dbReference type="FunFam" id="3.10.20.90:FF:000119">
    <property type="entry name" value="Ubiquitin carboxyl-terminal hydrolase 14"/>
    <property type="match status" value="1"/>
</dbReference>
<dbReference type="InterPro" id="IPR000626">
    <property type="entry name" value="Ubiquitin-like_dom"/>
</dbReference>
<keyword evidence="5 6" id="KW-0788">Thiol protease</keyword>
<dbReference type="OrthoDB" id="333239at2759"/>
<dbReference type="InParanoid" id="A0A0D2X0E2"/>
<accession>A0A0D2X0E2</accession>
<evidence type="ECO:0000256" key="6">
    <source>
        <dbReference type="RuleBase" id="RU366025"/>
    </source>
</evidence>
<dbReference type="PROSITE" id="PS50053">
    <property type="entry name" value="UBIQUITIN_2"/>
    <property type="match status" value="1"/>
</dbReference>
<dbReference type="PANTHER" id="PTHR43982:SF1">
    <property type="entry name" value="UBIQUITIN CARBOXYL-TERMINAL HYDROLASE 14"/>
    <property type="match status" value="1"/>
</dbReference>
<keyword evidence="4 6" id="KW-0378">Hydrolase</keyword>
<evidence type="ECO:0000313" key="9">
    <source>
        <dbReference type="EMBL" id="KJE88904.1"/>
    </source>
</evidence>
<feature type="domain" description="Ubiquitin-like" evidence="7">
    <location>
        <begin position="4"/>
        <end position="73"/>
    </location>
</feature>
<comment type="catalytic activity">
    <reaction evidence="1 6">
        <text>Thiol-dependent hydrolysis of ester, thioester, amide, peptide and isopeptide bonds formed by the C-terminal Gly of ubiquitin (a 76-residue protein attached to proteins as an intracellular targeting signal).</text>
        <dbReference type="EC" id="3.4.19.12"/>
    </reaction>
</comment>
<dbReference type="AlphaFoldDB" id="A0A0D2X0E2"/>
<dbReference type="GO" id="GO:0070628">
    <property type="term" value="F:proteasome binding"/>
    <property type="evidence" value="ECO:0007669"/>
    <property type="project" value="TreeGrafter"/>
</dbReference>
<keyword evidence="10" id="KW-1185">Reference proteome</keyword>
<dbReference type="InterPro" id="IPR044635">
    <property type="entry name" value="UBP14-like"/>
</dbReference>
<comment type="similarity">
    <text evidence="6">Belongs to the peptidase C19 family.</text>
</comment>
<protein>
    <recommendedName>
        <fullName evidence="6">Ubiquitin carboxyl-terminal hydrolase</fullName>
        <ecNumber evidence="6">3.4.19.12</ecNumber>
    </recommendedName>
</protein>
<dbReference type="EMBL" id="KE346360">
    <property type="protein sequence ID" value="KJE88904.1"/>
    <property type="molecule type" value="Genomic_DNA"/>
</dbReference>
<dbReference type="GO" id="GO:0004843">
    <property type="term" value="F:cysteine-type deubiquitinase activity"/>
    <property type="evidence" value="ECO:0007669"/>
    <property type="project" value="UniProtKB-UniRule"/>
</dbReference>
<evidence type="ECO:0000256" key="3">
    <source>
        <dbReference type="ARBA" id="ARBA00022786"/>
    </source>
</evidence>
<dbReference type="Pfam" id="PF00240">
    <property type="entry name" value="ubiquitin"/>
    <property type="match status" value="1"/>
</dbReference>
<evidence type="ECO:0000256" key="2">
    <source>
        <dbReference type="ARBA" id="ARBA00022670"/>
    </source>
</evidence>
<dbReference type="Proteomes" id="UP000008743">
    <property type="component" value="Unassembled WGS sequence"/>
</dbReference>
<dbReference type="InterPro" id="IPR029071">
    <property type="entry name" value="Ubiquitin-like_domsf"/>
</dbReference>
<evidence type="ECO:0000259" key="7">
    <source>
        <dbReference type="PROSITE" id="PS50053"/>
    </source>
</evidence>
<gene>
    <name evidence="9" type="ORF">CAOG_000480</name>
</gene>
<dbReference type="PROSITE" id="PS00973">
    <property type="entry name" value="USP_2"/>
    <property type="match status" value="1"/>
</dbReference>
<dbReference type="FunCoup" id="A0A0D2X0E2">
    <property type="interactions" value="824"/>
</dbReference>
<evidence type="ECO:0000313" key="10">
    <source>
        <dbReference type="Proteomes" id="UP000008743"/>
    </source>
</evidence>
<reference evidence="10" key="1">
    <citation type="submission" date="2011-02" db="EMBL/GenBank/DDBJ databases">
        <title>The Genome Sequence of Capsaspora owczarzaki ATCC 30864.</title>
        <authorList>
            <person name="Russ C."/>
            <person name="Cuomo C."/>
            <person name="Burger G."/>
            <person name="Gray M.W."/>
            <person name="Holland P.W.H."/>
            <person name="King N."/>
            <person name="Lang F.B.F."/>
            <person name="Roger A.J."/>
            <person name="Ruiz-Trillo I."/>
            <person name="Young S.K."/>
            <person name="Zeng Q."/>
            <person name="Gargeya S."/>
            <person name="Alvarado L."/>
            <person name="Berlin A."/>
            <person name="Chapman S.B."/>
            <person name="Chen Z."/>
            <person name="Freedman E."/>
            <person name="Gellesch M."/>
            <person name="Goldberg J."/>
            <person name="Griggs A."/>
            <person name="Gujja S."/>
            <person name="Heilman E."/>
            <person name="Heiman D."/>
            <person name="Howarth C."/>
            <person name="Mehta T."/>
            <person name="Neiman D."/>
            <person name="Pearson M."/>
            <person name="Roberts A."/>
            <person name="Saif S."/>
            <person name="Shea T."/>
            <person name="Shenoy N."/>
            <person name="Sisk P."/>
            <person name="Stolte C."/>
            <person name="Sykes S."/>
            <person name="White J."/>
            <person name="Yandava C."/>
            <person name="Haas B."/>
            <person name="Nusbaum C."/>
            <person name="Birren B."/>
        </authorList>
    </citation>
    <scope>NUCLEOTIDE SEQUENCE</scope>
    <source>
        <strain evidence="10">ATCC 30864</strain>
    </source>
</reference>
<dbReference type="Gene3D" id="3.10.20.90">
    <property type="entry name" value="Phosphatidylinositol 3-kinase Catalytic Subunit, Chain A, domain 1"/>
    <property type="match status" value="1"/>
</dbReference>
<dbReference type="SUPFAM" id="SSF54236">
    <property type="entry name" value="Ubiquitin-like"/>
    <property type="match status" value="1"/>
</dbReference>
<dbReference type="InterPro" id="IPR038765">
    <property type="entry name" value="Papain-like_cys_pep_sf"/>
</dbReference>
<dbReference type="FunFam" id="3.90.70.10:FF:000032">
    <property type="entry name" value="Ubiquitin carboxyl-terminal hydrolase 14"/>
    <property type="match status" value="1"/>
</dbReference>
<dbReference type="eggNOG" id="KOG1872">
    <property type="taxonomic scope" value="Eukaryota"/>
</dbReference>
<dbReference type="SUPFAM" id="SSF54001">
    <property type="entry name" value="Cysteine proteinases"/>
    <property type="match status" value="1"/>
</dbReference>
<dbReference type="InterPro" id="IPR001394">
    <property type="entry name" value="Peptidase_C19_UCH"/>
</dbReference>
<dbReference type="MEROPS" id="C19.015"/>
<dbReference type="GO" id="GO:0061136">
    <property type="term" value="P:regulation of proteasomal protein catabolic process"/>
    <property type="evidence" value="ECO:0007669"/>
    <property type="project" value="TreeGrafter"/>
</dbReference>
<dbReference type="PhylomeDB" id="A0A0D2X0E2"/>
<organism evidence="9 10">
    <name type="scientific">Capsaspora owczarzaki (strain ATCC 30864)</name>
    <dbReference type="NCBI Taxonomy" id="595528"/>
    <lineage>
        <taxon>Eukaryota</taxon>
        <taxon>Filasterea</taxon>
        <taxon>Capsaspora</taxon>
    </lineage>
</organism>
<dbReference type="CDD" id="cd16104">
    <property type="entry name" value="Ubl_USP14_like"/>
    <property type="match status" value="1"/>
</dbReference>
<sequence length="478" mass="53520">MPVVNVSVKWGKQKYDGVQLDTNEPAAVFKAQLYTLTGVEPDRQKVMVKGGMLKDDDAWGKFDIKEGHSFMLMGTAGTLPAAPVEKPAFIEDMSEAEIARALPVGLVNMGNTCYMNATVQCLRAVPEFRQALERFAGGASNDVSQAVTVAMRDLYRDLDRSGDAVQPFMFLNTLHRAVPSFAQLSQQHQLQQQDAQECWVELLRFFGHQLPQVSSNGAIEPASQRSNFIQQHFGGQLQARISNTEIPEEPSETTTESFLQLQCHISAEVNFLSLGLRNSLTETLTKNSSSVNRDCVYRKLSQISRLPSYLTVNMVRFEWKGSSGAKILRNVKFDAYLDVFELCTPELQERLKPMRTKFKAYDDAAIEKSRSLKNSGGVQSMDTSKDEVVQYEPSSFEDDIGSNNSGYYELQAVLSHKGRSANSGHYLGWVRQNDGTWLKFDDDTVYPVNMDEVLKLSGGGDWHMGYMLLYGPRRLPKA</sequence>
<dbReference type="GO" id="GO:0016579">
    <property type="term" value="P:protein deubiquitination"/>
    <property type="evidence" value="ECO:0007669"/>
    <property type="project" value="InterPro"/>
</dbReference>
<dbReference type="InterPro" id="IPR018200">
    <property type="entry name" value="USP_CS"/>
</dbReference>
<evidence type="ECO:0000256" key="4">
    <source>
        <dbReference type="ARBA" id="ARBA00022801"/>
    </source>
</evidence>
<dbReference type="PROSITE" id="PS50235">
    <property type="entry name" value="USP_3"/>
    <property type="match status" value="1"/>
</dbReference>
<dbReference type="STRING" id="595528.A0A0D2X0E2"/>
<name>A0A0D2X0E2_CAPO3</name>
<proteinExistence type="inferred from homology"/>
<dbReference type="GO" id="GO:0043161">
    <property type="term" value="P:proteasome-mediated ubiquitin-dependent protein catabolic process"/>
    <property type="evidence" value="ECO:0007669"/>
    <property type="project" value="InterPro"/>
</dbReference>
<evidence type="ECO:0000256" key="1">
    <source>
        <dbReference type="ARBA" id="ARBA00000707"/>
    </source>
</evidence>
<dbReference type="PANTHER" id="PTHR43982">
    <property type="entry name" value="UBIQUITIN CARBOXYL-TERMINAL HYDROLASE"/>
    <property type="match status" value="1"/>
</dbReference>
<dbReference type="Gene3D" id="3.90.70.10">
    <property type="entry name" value="Cysteine proteinases"/>
    <property type="match status" value="1"/>
</dbReference>